<name>A0ABM9NXY0_9FLAO</name>
<organism evidence="1 2">
    <name type="scientific">Tenacibaculum dicentrarchi</name>
    <dbReference type="NCBI Taxonomy" id="669041"/>
    <lineage>
        <taxon>Bacteria</taxon>
        <taxon>Pseudomonadati</taxon>
        <taxon>Bacteroidota</taxon>
        <taxon>Flavobacteriia</taxon>
        <taxon>Flavobacteriales</taxon>
        <taxon>Flavobacteriaceae</taxon>
        <taxon>Tenacibaculum</taxon>
    </lineage>
</organism>
<dbReference type="Pfam" id="PF22028">
    <property type="entry name" value="DUF6934"/>
    <property type="match status" value="1"/>
</dbReference>
<dbReference type="EMBL" id="OZ038524">
    <property type="protein sequence ID" value="CAL2083055.1"/>
    <property type="molecule type" value="Genomic_DNA"/>
</dbReference>
<evidence type="ECO:0000313" key="1">
    <source>
        <dbReference type="EMBL" id="CAL2083055.1"/>
    </source>
</evidence>
<protein>
    <submittedName>
        <fullName evidence="1">Uncharacterized protein</fullName>
    </submittedName>
</protein>
<accession>A0ABM9NXY0</accession>
<gene>
    <name evidence="1" type="ORF">TD3509T_1467</name>
</gene>
<reference evidence="1 2" key="1">
    <citation type="submission" date="2024-05" db="EMBL/GenBank/DDBJ databases">
        <authorList>
            <person name="Duchaud E."/>
        </authorList>
    </citation>
    <scope>NUCLEOTIDE SEQUENCE [LARGE SCALE GENOMIC DNA]</scope>
    <source>
        <strain evidence="1">Ena-SAMPLE-TAB-13-05-2024-13:56:06:370-140309</strain>
    </source>
</reference>
<proteinExistence type="predicted"/>
<keyword evidence="2" id="KW-1185">Reference proteome</keyword>
<dbReference type="Proteomes" id="UP001497514">
    <property type="component" value="Chromosome"/>
</dbReference>
<sequence length="153" mass="17640">MNNPKYQYKSENKYQHFEFISEGKKGLIRKMVEYTFTGQENVYNLGFGDYDDKTKSINDLSVTNNGDSLKVLATVASTVYAFTEQNPNAWIFATGSTKVRTRLYRMGITNNLAEIQKDFKVFGLTIEKDEWEEFIVGEDYSAFLLTNIENYGN</sequence>
<evidence type="ECO:0000313" key="2">
    <source>
        <dbReference type="Proteomes" id="UP001497514"/>
    </source>
</evidence>
<dbReference type="InterPro" id="IPR053865">
    <property type="entry name" value="DUF6934"/>
</dbReference>
<dbReference type="RefSeq" id="WP_101907171.1">
    <property type="nucleotide sequence ID" value="NZ_JBFKZT010000031.1"/>
</dbReference>